<reference evidence="1" key="1">
    <citation type="submission" date="2019-12" db="EMBL/GenBank/DDBJ databases">
        <title>Genome sequencing and annotation of Brassica cretica.</title>
        <authorList>
            <person name="Studholme D.J."/>
            <person name="Sarris P.F."/>
        </authorList>
    </citation>
    <scope>NUCLEOTIDE SEQUENCE</scope>
    <source>
        <strain evidence="1">PFS-001/15</strain>
        <tissue evidence="1">Leaf</tissue>
    </source>
</reference>
<accession>A0A8S9I8V4</accession>
<dbReference type="AlphaFoldDB" id="A0A8S9I8V4"/>
<organism evidence="1 2">
    <name type="scientific">Brassica cretica</name>
    <name type="common">Mustard</name>
    <dbReference type="NCBI Taxonomy" id="69181"/>
    <lineage>
        <taxon>Eukaryota</taxon>
        <taxon>Viridiplantae</taxon>
        <taxon>Streptophyta</taxon>
        <taxon>Embryophyta</taxon>
        <taxon>Tracheophyta</taxon>
        <taxon>Spermatophyta</taxon>
        <taxon>Magnoliopsida</taxon>
        <taxon>eudicotyledons</taxon>
        <taxon>Gunneridae</taxon>
        <taxon>Pentapetalae</taxon>
        <taxon>rosids</taxon>
        <taxon>malvids</taxon>
        <taxon>Brassicales</taxon>
        <taxon>Brassicaceae</taxon>
        <taxon>Brassiceae</taxon>
        <taxon>Brassica</taxon>
    </lineage>
</organism>
<dbReference type="Proteomes" id="UP000712281">
    <property type="component" value="Unassembled WGS sequence"/>
</dbReference>
<name>A0A8S9I8V4_BRACR</name>
<evidence type="ECO:0000313" key="1">
    <source>
        <dbReference type="EMBL" id="KAF2566291.1"/>
    </source>
</evidence>
<evidence type="ECO:0000313" key="2">
    <source>
        <dbReference type="Proteomes" id="UP000712281"/>
    </source>
</evidence>
<protein>
    <submittedName>
        <fullName evidence="1">Uncharacterized protein</fullName>
    </submittedName>
</protein>
<sequence length="122" mass="13400">MAEMTMRRTKKTTEIEAATTAVLATIDAAAAAADVVRDKARRDIRDRTNEGSFVSSSVASEVMVRLGSQHNGRGPAMAMAEDLDLEPELDLRSNTLKNLNNLADILLHVKKFLLYLDQANEL</sequence>
<gene>
    <name evidence="1" type="ORF">F2Q68_00028034</name>
</gene>
<proteinExistence type="predicted"/>
<dbReference type="EMBL" id="QGKW02001911">
    <property type="protein sequence ID" value="KAF2566291.1"/>
    <property type="molecule type" value="Genomic_DNA"/>
</dbReference>
<comment type="caution">
    <text evidence="1">The sequence shown here is derived from an EMBL/GenBank/DDBJ whole genome shotgun (WGS) entry which is preliminary data.</text>
</comment>